<name>A0A5C7B5X7_9FLAO</name>
<reference evidence="1 2" key="1">
    <citation type="submission" date="2019-08" db="EMBL/GenBank/DDBJ databases">
        <title>Genome of Psychroserpens burtonensis ACAM 167.</title>
        <authorList>
            <person name="Bowman J.P."/>
        </authorList>
    </citation>
    <scope>NUCLEOTIDE SEQUENCE [LARGE SCALE GENOMIC DNA]</scope>
    <source>
        <strain evidence="1 2">ACAM 167</strain>
    </source>
</reference>
<sequence length="357" mass="40893">MKKIINILVVFFSCAVCFSQTTIDLKKVPFEIANQDFYIDKVIDNRLEQDLGVIEESSNKKVKLRFENGTATTIQNFMDVVLPKTGDRAPITLKVNHLKIEEAQTSIENRKARVYVELYFYAENGEELYKIAHYEEQDFPVSGLTEIFETHEQRIRAALEYCLWSYINAQKENTTDSFTEDGMLDNASSPKDASTFETYVPLGKWFNMLTYKRMTDKYNEGWNVSYTGFSDNEKDFIIPFVIGFGQSRAKSNIVRERGYSFADSYVLGFGFNGYIKITPGVYFDLGLSVPVGVEVLRDLENRKSTNFLIGLRANQGVKIIPWKEYGIVIGAGLFQQWQTSKVINRNFGFALELGVNF</sequence>
<proteinExistence type="predicted"/>
<dbReference type="EMBL" id="VOSB01000039">
    <property type="protein sequence ID" value="TXE15334.1"/>
    <property type="molecule type" value="Genomic_DNA"/>
</dbReference>
<dbReference type="STRING" id="1123037.GCA_000425305_02515"/>
<protein>
    <submittedName>
        <fullName evidence="1">Uncharacterized protein</fullName>
    </submittedName>
</protein>
<evidence type="ECO:0000313" key="1">
    <source>
        <dbReference type="EMBL" id="TXE15334.1"/>
    </source>
</evidence>
<dbReference type="OrthoDB" id="1189985at2"/>
<dbReference type="AlphaFoldDB" id="A0A5C7B5X7"/>
<dbReference type="RefSeq" id="WP_028872288.1">
    <property type="nucleotide sequence ID" value="NZ_VOSB01000039.1"/>
</dbReference>
<accession>A0A5C7B5X7</accession>
<gene>
    <name evidence="1" type="ORF">ES692_17180</name>
</gene>
<organism evidence="1 2">
    <name type="scientific">Psychroserpens burtonensis</name>
    <dbReference type="NCBI Taxonomy" id="49278"/>
    <lineage>
        <taxon>Bacteria</taxon>
        <taxon>Pseudomonadati</taxon>
        <taxon>Bacteroidota</taxon>
        <taxon>Flavobacteriia</taxon>
        <taxon>Flavobacteriales</taxon>
        <taxon>Flavobacteriaceae</taxon>
        <taxon>Psychroserpens</taxon>
    </lineage>
</organism>
<keyword evidence="2" id="KW-1185">Reference proteome</keyword>
<dbReference type="Proteomes" id="UP000321938">
    <property type="component" value="Unassembled WGS sequence"/>
</dbReference>
<evidence type="ECO:0000313" key="2">
    <source>
        <dbReference type="Proteomes" id="UP000321938"/>
    </source>
</evidence>
<comment type="caution">
    <text evidence="1">The sequence shown here is derived from an EMBL/GenBank/DDBJ whole genome shotgun (WGS) entry which is preliminary data.</text>
</comment>